<dbReference type="AlphaFoldDB" id="A0A9X1VW95"/>
<feature type="transmembrane region" description="Helical" evidence="8">
    <location>
        <begin position="43"/>
        <end position="61"/>
    </location>
</feature>
<proteinExistence type="inferred from homology"/>
<dbReference type="Proteomes" id="UP001139447">
    <property type="component" value="Unassembled WGS sequence"/>
</dbReference>
<evidence type="ECO:0000256" key="4">
    <source>
        <dbReference type="ARBA" id="ARBA00022475"/>
    </source>
</evidence>
<evidence type="ECO:0000256" key="8">
    <source>
        <dbReference type="RuleBase" id="RU363041"/>
    </source>
</evidence>
<keyword evidence="10" id="KW-1185">Reference proteome</keyword>
<comment type="subcellular location">
    <subcellularLocation>
        <location evidence="1 8">Cell membrane</location>
        <topology evidence="1 8">Multi-pass membrane protein</topology>
    </subcellularLocation>
</comment>
<keyword evidence="6 8" id="KW-1133">Transmembrane helix</keyword>
<name>A0A9X1VW95_9BURK</name>
<dbReference type="RefSeq" id="WP_243307080.1">
    <property type="nucleotide sequence ID" value="NZ_JALGBI010000001.1"/>
</dbReference>
<evidence type="ECO:0000256" key="6">
    <source>
        <dbReference type="ARBA" id="ARBA00022989"/>
    </source>
</evidence>
<comment type="similarity">
    <text evidence="2 8">Belongs to the 4-toluene sulfonate uptake permease (TSUP) (TC 2.A.102) family.</text>
</comment>
<keyword evidence="4 8" id="KW-1003">Cell membrane</keyword>
<organism evidence="9 10">
    <name type="scientific">Variovorax terrae</name>
    <dbReference type="NCBI Taxonomy" id="2923278"/>
    <lineage>
        <taxon>Bacteria</taxon>
        <taxon>Pseudomonadati</taxon>
        <taxon>Pseudomonadota</taxon>
        <taxon>Betaproteobacteria</taxon>
        <taxon>Burkholderiales</taxon>
        <taxon>Comamonadaceae</taxon>
        <taxon>Variovorax</taxon>
    </lineage>
</organism>
<feature type="transmembrane region" description="Helical" evidence="8">
    <location>
        <begin position="163"/>
        <end position="182"/>
    </location>
</feature>
<keyword evidence="3" id="KW-0813">Transport</keyword>
<dbReference type="GO" id="GO:0005886">
    <property type="term" value="C:plasma membrane"/>
    <property type="evidence" value="ECO:0007669"/>
    <property type="project" value="UniProtKB-SubCell"/>
</dbReference>
<reference evidence="9" key="1">
    <citation type="submission" date="2022-03" db="EMBL/GenBank/DDBJ databases">
        <authorList>
            <person name="Woo C.Y."/>
        </authorList>
    </citation>
    <scope>NUCLEOTIDE SEQUENCE</scope>
    <source>
        <strain evidence="9">CYS-02</strain>
    </source>
</reference>
<sequence length="238" mass="24429">MVLSTDTLWCALAVMTGACLQGAGGIGFALFAAPLVALVSPDLVPGPMIFLGGCVSLLAALRERQAIDYRAAAAALAGRVPGSLLAGLAMGLLPRSAFALLFAGLILGAVALSLSGWRIRASPLVMGGAGFASGFMGTITSVGTPPMGLVMQNMAPARLRATIGLFLVAGSAVSLAVLSGIGRFGWPEVQRSLLLLPALALGFWLSNPLRERIDATALRRLVLGVCALSALVLLWQHR</sequence>
<evidence type="ECO:0000256" key="7">
    <source>
        <dbReference type="ARBA" id="ARBA00023136"/>
    </source>
</evidence>
<evidence type="ECO:0000313" key="10">
    <source>
        <dbReference type="Proteomes" id="UP001139447"/>
    </source>
</evidence>
<dbReference type="InterPro" id="IPR052017">
    <property type="entry name" value="TSUP"/>
</dbReference>
<evidence type="ECO:0000256" key="1">
    <source>
        <dbReference type="ARBA" id="ARBA00004651"/>
    </source>
</evidence>
<accession>A0A9X1VW95</accession>
<evidence type="ECO:0000256" key="3">
    <source>
        <dbReference type="ARBA" id="ARBA00022448"/>
    </source>
</evidence>
<gene>
    <name evidence="9" type="ORF">MMF98_14575</name>
</gene>
<dbReference type="PANTHER" id="PTHR30269">
    <property type="entry name" value="TRANSMEMBRANE PROTEIN YFCA"/>
    <property type="match status" value="1"/>
</dbReference>
<feature type="transmembrane region" description="Helical" evidence="8">
    <location>
        <begin position="124"/>
        <end position="143"/>
    </location>
</feature>
<feature type="transmembrane region" description="Helical" evidence="8">
    <location>
        <begin position="12"/>
        <end position="37"/>
    </location>
</feature>
<dbReference type="PANTHER" id="PTHR30269:SF37">
    <property type="entry name" value="MEMBRANE TRANSPORTER PROTEIN"/>
    <property type="match status" value="1"/>
</dbReference>
<comment type="caution">
    <text evidence="9">The sequence shown here is derived from an EMBL/GenBank/DDBJ whole genome shotgun (WGS) entry which is preliminary data.</text>
</comment>
<dbReference type="InterPro" id="IPR002781">
    <property type="entry name" value="TM_pro_TauE-like"/>
</dbReference>
<dbReference type="Pfam" id="PF01925">
    <property type="entry name" value="TauE"/>
    <property type="match status" value="1"/>
</dbReference>
<evidence type="ECO:0000313" key="9">
    <source>
        <dbReference type="EMBL" id="MCJ0764439.1"/>
    </source>
</evidence>
<evidence type="ECO:0000256" key="5">
    <source>
        <dbReference type="ARBA" id="ARBA00022692"/>
    </source>
</evidence>
<evidence type="ECO:0000256" key="2">
    <source>
        <dbReference type="ARBA" id="ARBA00009142"/>
    </source>
</evidence>
<keyword evidence="5 8" id="KW-0812">Transmembrane</keyword>
<feature type="transmembrane region" description="Helical" evidence="8">
    <location>
        <begin position="98"/>
        <end position="117"/>
    </location>
</feature>
<dbReference type="EMBL" id="JALGBI010000001">
    <property type="protein sequence ID" value="MCJ0764439.1"/>
    <property type="molecule type" value="Genomic_DNA"/>
</dbReference>
<protein>
    <recommendedName>
        <fullName evidence="8">Probable membrane transporter protein</fullName>
    </recommendedName>
</protein>
<feature type="transmembrane region" description="Helical" evidence="8">
    <location>
        <begin position="217"/>
        <end position="235"/>
    </location>
</feature>
<keyword evidence="7 8" id="KW-0472">Membrane</keyword>